<dbReference type="InterPro" id="IPR011010">
    <property type="entry name" value="DNA_brk_join_enz"/>
</dbReference>
<evidence type="ECO:0000256" key="4">
    <source>
        <dbReference type="ARBA" id="ARBA00023172"/>
    </source>
</evidence>
<comment type="similarity">
    <text evidence="1">Belongs to the 'phage' integrase family.</text>
</comment>
<dbReference type="Pfam" id="PF02899">
    <property type="entry name" value="Phage_int_SAM_1"/>
    <property type="match status" value="1"/>
</dbReference>
<dbReference type="CDD" id="cd00397">
    <property type="entry name" value="DNA_BRE_C"/>
    <property type="match status" value="1"/>
</dbReference>
<dbReference type="InterPro" id="IPR002104">
    <property type="entry name" value="Integrase_catalytic"/>
</dbReference>
<dbReference type="RefSeq" id="WP_109834369.1">
    <property type="nucleotide sequence ID" value="NZ_CP017195.1"/>
</dbReference>
<evidence type="ECO:0000259" key="7">
    <source>
        <dbReference type="PROSITE" id="PS51900"/>
    </source>
</evidence>
<dbReference type="GO" id="GO:0006310">
    <property type="term" value="P:DNA recombination"/>
    <property type="evidence" value="ECO:0007669"/>
    <property type="project" value="UniProtKB-KW"/>
</dbReference>
<gene>
    <name evidence="8" type="ORF">BHS01_06645</name>
</gene>
<name>A0A7L4WCZ8_9LACT</name>
<sequence length="303" mass="35891">MYKWQEIIDEFLTDIQVKNYTSFTIYNYKAKFKNIKDYFLSNNIEFVDEVTKQDVKKWIISLQDNGMQSSAINITTSRLKKLFEYMIEEGYITTSPFLNIKRLKIQKKVIYPLNDDEIRQLLKAAKTNRHKHIAQRDTVIFMMLLETGLRVSELANIKNDDILDNQILIRHGKGNKDRAVAITPILKKEMYKYDRIKKAKYKNDDIEYYFVSYKKTGIKPPTIWHIMNALKKQVKIRDVVRFSGHTLRHTYAHMAIRNGMDIYTLSLNMGHSQVSMTQKYLQTLKSDDFVKESIKYSTLKNLR</sequence>
<evidence type="ECO:0000256" key="5">
    <source>
        <dbReference type="PROSITE-ProRule" id="PRU01248"/>
    </source>
</evidence>
<dbReference type="AlphaFoldDB" id="A0A7L4WCZ8"/>
<proteinExistence type="inferred from homology"/>
<dbReference type="InterPro" id="IPR004107">
    <property type="entry name" value="Integrase_SAM-like_N"/>
</dbReference>
<evidence type="ECO:0000256" key="2">
    <source>
        <dbReference type="ARBA" id="ARBA00022908"/>
    </source>
</evidence>
<dbReference type="PANTHER" id="PTHR30349:SF41">
    <property type="entry name" value="INTEGRASE_RECOMBINASE PROTEIN MJ0367-RELATED"/>
    <property type="match status" value="1"/>
</dbReference>
<organism evidence="8 9">
    <name type="scientific">Pseudolactococcus paracarnosus</name>
    <dbReference type="NCBI Taxonomy" id="2749962"/>
    <lineage>
        <taxon>Bacteria</taxon>
        <taxon>Bacillati</taxon>
        <taxon>Bacillota</taxon>
        <taxon>Bacilli</taxon>
        <taxon>Lactobacillales</taxon>
        <taxon>Streptococcaceae</taxon>
        <taxon>Pseudolactococcus</taxon>
    </lineage>
</organism>
<dbReference type="GO" id="GO:0003677">
    <property type="term" value="F:DNA binding"/>
    <property type="evidence" value="ECO:0007669"/>
    <property type="project" value="UniProtKB-UniRule"/>
</dbReference>
<keyword evidence="4" id="KW-0233">DNA recombination</keyword>
<dbReference type="KEGG" id="lpaa:BHS01_06645"/>
<dbReference type="InterPro" id="IPR050090">
    <property type="entry name" value="Tyrosine_recombinase_XerCD"/>
</dbReference>
<accession>A0A7L4WCZ8</accession>
<dbReference type="PROSITE" id="PS51900">
    <property type="entry name" value="CB"/>
    <property type="match status" value="1"/>
</dbReference>
<evidence type="ECO:0000313" key="8">
    <source>
        <dbReference type="EMBL" id="QDJ28218.1"/>
    </source>
</evidence>
<keyword evidence="3 5" id="KW-0238">DNA-binding</keyword>
<feature type="domain" description="Core-binding (CB)" evidence="7">
    <location>
        <begin position="2"/>
        <end position="87"/>
    </location>
</feature>
<dbReference type="InterPro" id="IPR010998">
    <property type="entry name" value="Integrase_recombinase_N"/>
</dbReference>
<dbReference type="Gene3D" id="1.10.150.130">
    <property type="match status" value="1"/>
</dbReference>
<evidence type="ECO:0000259" key="6">
    <source>
        <dbReference type="PROSITE" id="PS51898"/>
    </source>
</evidence>
<dbReference type="PROSITE" id="PS51898">
    <property type="entry name" value="TYR_RECOMBINASE"/>
    <property type="match status" value="1"/>
</dbReference>
<feature type="domain" description="Tyr recombinase" evidence="6">
    <location>
        <begin position="108"/>
        <end position="295"/>
    </location>
</feature>
<dbReference type="Gene3D" id="1.10.443.10">
    <property type="entry name" value="Intergrase catalytic core"/>
    <property type="match status" value="1"/>
</dbReference>
<evidence type="ECO:0000313" key="9">
    <source>
        <dbReference type="Proteomes" id="UP000516280"/>
    </source>
</evidence>
<dbReference type="SUPFAM" id="SSF56349">
    <property type="entry name" value="DNA breaking-rejoining enzymes"/>
    <property type="match status" value="1"/>
</dbReference>
<dbReference type="PANTHER" id="PTHR30349">
    <property type="entry name" value="PHAGE INTEGRASE-RELATED"/>
    <property type="match status" value="1"/>
</dbReference>
<evidence type="ECO:0000256" key="1">
    <source>
        <dbReference type="ARBA" id="ARBA00008857"/>
    </source>
</evidence>
<dbReference type="GO" id="GO:0015074">
    <property type="term" value="P:DNA integration"/>
    <property type="evidence" value="ECO:0007669"/>
    <property type="project" value="UniProtKB-KW"/>
</dbReference>
<keyword evidence="2" id="KW-0229">DNA integration</keyword>
<evidence type="ECO:0000256" key="3">
    <source>
        <dbReference type="ARBA" id="ARBA00023125"/>
    </source>
</evidence>
<dbReference type="InterPro" id="IPR044068">
    <property type="entry name" value="CB"/>
</dbReference>
<dbReference type="EMBL" id="CP017195">
    <property type="protein sequence ID" value="QDJ28218.1"/>
    <property type="molecule type" value="Genomic_DNA"/>
</dbReference>
<dbReference type="InterPro" id="IPR013762">
    <property type="entry name" value="Integrase-like_cat_sf"/>
</dbReference>
<reference evidence="8 9" key="1">
    <citation type="submission" date="2016-09" db="EMBL/GenBank/DDBJ databases">
        <title>Lactic acid bacteria from MAP meat Genome sequencing and assembly.</title>
        <authorList>
            <person name="Behr J."/>
            <person name="Hilgarth M."/>
            <person name="Vogel R.F."/>
        </authorList>
    </citation>
    <scope>NUCLEOTIDE SEQUENCE [LARGE SCALE GENOMIC DNA]</scope>
    <source>
        <strain evidence="8 9">TMW21615</strain>
    </source>
</reference>
<dbReference type="Pfam" id="PF00589">
    <property type="entry name" value="Phage_integrase"/>
    <property type="match status" value="1"/>
</dbReference>
<dbReference type="Proteomes" id="UP000516280">
    <property type="component" value="Chromosome"/>
</dbReference>
<protein>
    <submittedName>
        <fullName evidence="8">Integrase</fullName>
    </submittedName>
</protein>